<protein>
    <recommendedName>
        <fullName evidence="3">SWIM-type domain-containing protein</fullName>
    </recommendedName>
</protein>
<evidence type="ECO:0000313" key="1">
    <source>
        <dbReference type="EMBL" id="ETP39492.1"/>
    </source>
</evidence>
<dbReference type="EMBL" id="ANIY01002699">
    <property type="protein sequence ID" value="ETP39492.1"/>
    <property type="molecule type" value="Genomic_DNA"/>
</dbReference>
<comment type="caution">
    <text evidence="1">The sequence shown here is derived from an EMBL/GenBank/DDBJ whole genome shotgun (WGS) entry which is preliminary data.</text>
</comment>
<organism evidence="1 2">
    <name type="scientific">Phytophthora nicotianae P10297</name>
    <dbReference type="NCBI Taxonomy" id="1317064"/>
    <lineage>
        <taxon>Eukaryota</taxon>
        <taxon>Sar</taxon>
        <taxon>Stramenopiles</taxon>
        <taxon>Oomycota</taxon>
        <taxon>Peronosporomycetes</taxon>
        <taxon>Peronosporales</taxon>
        <taxon>Peronosporaceae</taxon>
        <taxon>Phytophthora</taxon>
    </lineage>
</organism>
<dbReference type="Proteomes" id="UP000018948">
    <property type="component" value="Unassembled WGS sequence"/>
</dbReference>
<dbReference type="AlphaFoldDB" id="W2YWH3"/>
<evidence type="ECO:0000313" key="2">
    <source>
        <dbReference type="Proteomes" id="UP000018948"/>
    </source>
</evidence>
<sequence length="60" mass="6630">MPADGWLVVARTCSCRFHAKFDMCIHDIHGTRELGLPCPGMPDPVRLFVSINANVIHIGL</sequence>
<name>W2YWH3_PHYNI</name>
<accession>W2YWH3</accession>
<reference evidence="1 2" key="1">
    <citation type="submission" date="2013-11" db="EMBL/GenBank/DDBJ databases">
        <title>The Genome Sequence of Phytophthora parasitica P10297.</title>
        <authorList>
            <consortium name="The Broad Institute Genomics Platform"/>
            <person name="Russ C."/>
            <person name="Tyler B."/>
            <person name="Panabieres F."/>
            <person name="Shan W."/>
            <person name="Tripathy S."/>
            <person name="Grunwald N."/>
            <person name="Machado M."/>
            <person name="Johnson C.S."/>
            <person name="Walker B."/>
            <person name="Young S.K."/>
            <person name="Zeng Q."/>
            <person name="Gargeya S."/>
            <person name="Fitzgerald M."/>
            <person name="Haas B."/>
            <person name="Abouelleil A."/>
            <person name="Allen A.W."/>
            <person name="Alvarado L."/>
            <person name="Arachchi H.M."/>
            <person name="Berlin A.M."/>
            <person name="Chapman S.B."/>
            <person name="Gainer-Dewar J."/>
            <person name="Goldberg J."/>
            <person name="Griggs A."/>
            <person name="Gujja S."/>
            <person name="Hansen M."/>
            <person name="Howarth C."/>
            <person name="Imamovic A."/>
            <person name="Ireland A."/>
            <person name="Larimer J."/>
            <person name="McCowan C."/>
            <person name="Murphy C."/>
            <person name="Pearson M."/>
            <person name="Poon T.W."/>
            <person name="Priest M."/>
            <person name="Roberts A."/>
            <person name="Saif S."/>
            <person name="Shea T."/>
            <person name="Sisk P."/>
            <person name="Sykes S."/>
            <person name="Wortman J."/>
            <person name="Nusbaum C."/>
            <person name="Birren B."/>
        </authorList>
    </citation>
    <scope>NUCLEOTIDE SEQUENCE [LARGE SCALE GENOMIC DNA]</scope>
    <source>
        <strain evidence="1 2">P10297</strain>
    </source>
</reference>
<gene>
    <name evidence="1" type="ORF">F442_13028</name>
</gene>
<proteinExistence type="predicted"/>
<evidence type="ECO:0008006" key="3">
    <source>
        <dbReference type="Google" id="ProtNLM"/>
    </source>
</evidence>